<feature type="transmembrane region" description="Helical" evidence="2">
    <location>
        <begin position="24"/>
        <end position="43"/>
    </location>
</feature>
<dbReference type="Proteomes" id="UP000438182">
    <property type="component" value="Unassembled WGS sequence"/>
</dbReference>
<keyword evidence="2" id="KW-1133">Transmembrane helix</keyword>
<feature type="transmembrane region" description="Helical" evidence="2">
    <location>
        <begin position="49"/>
        <end position="69"/>
    </location>
</feature>
<dbReference type="Pfam" id="PF11298">
    <property type="entry name" value="DUF3099"/>
    <property type="match status" value="1"/>
</dbReference>
<reference evidence="3 4" key="1">
    <citation type="submission" date="2019-12" db="EMBL/GenBank/DDBJ databases">
        <authorList>
            <person name="Kim Y.S."/>
        </authorList>
    </citation>
    <scope>NUCLEOTIDE SEQUENCE [LARGE SCALE GENOMIC DNA]</scope>
    <source>
        <strain evidence="3 4">MMS17-SY077</strain>
    </source>
</reference>
<evidence type="ECO:0000256" key="1">
    <source>
        <dbReference type="SAM" id="MobiDB-lite"/>
    </source>
</evidence>
<keyword evidence="2" id="KW-0812">Transmembrane</keyword>
<sequence length="111" mass="12029">MRHERSTITSLPPSPDEERRGRMIQYLVMMGIRVACIAVLPFLRGWWMVLPVLGAVFLPYFAVVSANVVRGSRGGAVLRPGGIRRVGEPDEDATPSAPADGDARRPDGSDG</sequence>
<proteinExistence type="predicted"/>
<keyword evidence="4" id="KW-1185">Reference proteome</keyword>
<dbReference type="AlphaFoldDB" id="A0A6I4NVZ1"/>
<evidence type="ECO:0000313" key="3">
    <source>
        <dbReference type="EMBL" id="MWB98423.1"/>
    </source>
</evidence>
<organism evidence="3 4">
    <name type="scientific">Agromyces seonyuensis</name>
    <dbReference type="NCBI Taxonomy" id="2662446"/>
    <lineage>
        <taxon>Bacteria</taxon>
        <taxon>Bacillati</taxon>
        <taxon>Actinomycetota</taxon>
        <taxon>Actinomycetes</taxon>
        <taxon>Micrococcales</taxon>
        <taxon>Microbacteriaceae</taxon>
        <taxon>Agromyces</taxon>
    </lineage>
</organism>
<feature type="region of interest" description="Disordered" evidence="1">
    <location>
        <begin position="79"/>
        <end position="111"/>
    </location>
</feature>
<feature type="compositionally biased region" description="Basic and acidic residues" evidence="1">
    <location>
        <begin position="101"/>
        <end position="111"/>
    </location>
</feature>
<name>A0A6I4NVZ1_9MICO</name>
<accession>A0A6I4NVZ1</accession>
<comment type="caution">
    <text evidence="3">The sequence shown here is derived from an EMBL/GenBank/DDBJ whole genome shotgun (WGS) entry which is preliminary data.</text>
</comment>
<keyword evidence="2" id="KW-0472">Membrane</keyword>
<protein>
    <submittedName>
        <fullName evidence="3">DUF3099 domain-containing protein</fullName>
    </submittedName>
</protein>
<dbReference type="InterPro" id="IPR021449">
    <property type="entry name" value="DUF3099"/>
</dbReference>
<gene>
    <name evidence="3" type="ORF">GB864_07665</name>
</gene>
<evidence type="ECO:0000313" key="4">
    <source>
        <dbReference type="Proteomes" id="UP000438182"/>
    </source>
</evidence>
<evidence type="ECO:0000256" key="2">
    <source>
        <dbReference type="SAM" id="Phobius"/>
    </source>
</evidence>
<dbReference type="EMBL" id="WSTA01000026">
    <property type="protein sequence ID" value="MWB98423.1"/>
    <property type="molecule type" value="Genomic_DNA"/>
</dbReference>